<sequence length="91" mass="10413">MRFKGIFISNVRCGGDLAGIFEQEGSSAYFYLYDLTREEGRKAVRQLRIGYVPSDLQEKDVDVEWDDDQTTVALFIRKKLRAAFDVRSAIG</sequence>
<accession>A0A4U5JVM4</accession>
<gene>
    <name evidence="1" type="ORF">FCE95_00025</name>
</gene>
<dbReference type="Proteomes" id="UP000308707">
    <property type="component" value="Unassembled WGS sequence"/>
</dbReference>
<dbReference type="OrthoDB" id="5679620at2"/>
<organism evidence="1 2">
    <name type="scientific">Luteimonas gilva</name>
    <dbReference type="NCBI Taxonomy" id="2572684"/>
    <lineage>
        <taxon>Bacteria</taxon>
        <taxon>Pseudomonadati</taxon>
        <taxon>Pseudomonadota</taxon>
        <taxon>Gammaproteobacteria</taxon>
        <taxon>Lysobacterales</taxon>
        <taxon>Lysobacteraceae</taxon>
        <taxon>Luteimonas</taxon>
    </lineage>
</organism>
<proteinExistence type="predicted"/>
<evidence type="ECO:0000313" key="1">
    <source>
        <dbReference type="EMBL" id="TKR32758.1"/>
    </source>
</evidence>
<dbReference type="AlphaFoldDB" id="A0A4U5JVM4"/>
<keyword evidence="2" id="KW-1185">Reference proteome</keyword>
<dbReference type="RefSeq" id="WP_137264967.1">
    <property type="nucleotide sequence ID" value="NZ_SZUA01000001.1"/>
</dbReference>
<protein>
    <submittedName>
        <fullName evidence="1">DUF2251 domain-containing protein</fullName>
    </submittedName>
</protein>
<evidence type="ECO:0000313" key="2">
    <source>
        <dbReference type="Proteomes" id="UP000308707"/>
    </source>
</evidence>
<dbReference type="Pfam" id="PF10008">
    <property type="entry name" value="DUF2251"/>
    <property type="match status" value="1"/>
</dbReference>
<name>A0A4U5JVM4_9GAMM</name>
<reference evidence="1 2" key="1">
    <citation type="submission" date="2019-04" db="EMBL/GenBank/DDBJ databases">
        <title>Reference strain of H23.</title>
        <authorList>
            <person name="Luo X."/>
        </authorList>
    </citation>
    <scope>NUCLEOTIDE SEQUENCE [LARGE SCALE GENOMIC DNA]</scope>
    <source>
        <strain evidence="1 2">H23</strain>
    </source>
</reference>
<comment type="caution">
    <text evidence="1">The sequence shown here is derived from an EMBL/GenBank/DDBJ whole genome shotgun (WGS) entry which is preliminary data.</text>
</comment>
<dbReference type="EMBL" id="SZUA01000001">
    <property type="protein sequence ID" value="TKR32758.1"/>
    <property type="molecule type" value="Genomic_DNA"/>
</dbReference>
<dbReference type="InterPro" id="IPR014449">
    <property type="entry name" value="UCP007050_HI0931"/>
</dbReference>